<organism evidence="1 2">
    <name type="scientific">Halobacillus alkaliphilus</name>
    <dbReference type="NCBI Taxonomy" id="396056"/>
    <lineage>
        <taxon>Bacteria</taxon>
        <taxon>Bacillati</taxon>
        <taxon>Bacillota</taxon>
        <taxon>Bacilli</taxon>
        <taxon>Bacillales</taxon>
        <taxon>Bacillaceae</taxon>
        <taxon>Halobacillus</taxon>
    </lineage>
</organism>
<evidence type="ECO:0000313" key="1">
    <source>
        <dbReference type="EMBL" id="SFF65872.1"/>
    </source>
</evidence>
<name>A0A1I2KFS4_9BACI</name>
<accession>A0A1I2KFS4</accession>
<protein>
    <submittedName>
        <fullName evidence="1">Uncharacterized protein</fullName>
    </submittedName>
</protein>
<keyword evidence="2" id="KW-1185">Reference proteome</keyword>
<dbReference type="AlphaFoldDB" id="A0A1I2KFS4"/>
<reference evidence="2" key="1">
    <citation type="submission" date="2016-10" db="EMBL/GenBank/DDBJ databases">
        <authorList>
            <person name="Varghese N."/>
            <person name="Submissions S."/>
        </authorList>
    </citation>
    <scope>NUCLEOTIDE SEQUENCE [LARGE SCALE GENOMIC DNA]</scope>
    <source>
        <strain evidence="2">FP5</strain>
    </source>
</reference>
<sequence length="50" mass="5797">MPYLVSPIQSDSKSVVEILEAIFENARRHGRKDHKEKHESPFDVLGLTYK</sequence>
<proteinExistence type="predicted"/>
<dbReference type="Proteomes" id="UP000198897">
    <property type="component" value="Unassembled WGS sequence"/>
</dbReference>
<dbReference type="EMBL" id="FOOG01000004">
    <property type="protein sequence ID" value="SFF65872.1"/>
    <property type="molecule type" value="Genomic_DNA"/>
</dbReference>
<gene>
    <name evidence="1" type="ORF">SAMN05216353_104166</name>
</gene>
<evidence type="ECO:0000313" key="2">
    <source>
        <dbReference type="Proteomes" id="UP000198897"/>
    </source>
</evidence>